<proteinExistence type="predicted"/>
<protein>
    <submittedName>
        <fullName evidence="1">Uncharacterized protein</fullName>
    </submittedName>
</protein>
<accession>A0AA35SQ55</accession>
<dbReference type="Proteomes" id="UP001174909">
    <property type="component" value="Unassembled WGS sequence"/>
</dbReference>
<reference evidence="1" key="1">
    <citation type="submission" date="2023-03" db="EMBL/GenBank/DDBJ databases">
        <authorList>
            <person name="Steffen K."/>
            <person name="Cardenas P."/>
        </authorList>
    </citation>
    <scope>NUCLEOTIDE SEQUENCE</scope>
</reference>
<name>A0AA35SQ55_GEOBA</name>
<dbReference type="EMBL" id="CASHTH010002682">
    <property type="protein sequence ID" value="CAI8033644.1"/>
    <property type="molecule type" value="Genomic_DNA"/>
</dbReference>
<gene>
    <name evidence="1" type="ORF">GBAR_LOCUS18979</name>
</gene>
<sequence length="113" mass="13157">MVNSALLPLICLKKVQKLGHLIIHSEVFVAFYCYMEVFLLHNSSKTSLQCSWSFRDPTFYTFLLDKCENYSTSIRYRNNSPQYFTMVNVLHIAKPRRACAARVYSTWVCVSVC</sequence>
<evidence type="ECO:0000313" key="1">
    <source>
        <dbReference type="EMBL" id="CAI8033644.1"/>
    </source>
</evidence>
<dbReference type="AlphaFoldDB" id="A0AA35SQ55"/>
<keyword evidence="2" id="KW-1185">Reference proteome</keyword>
<feature type="non-terminal residue" evidence="1">
    <location>
        <position position="113"/>
    </location>
</feature>
<evidence type="ECO:0000313" key="2">
    <source>
        <dbReference type="Proteomes" id="UP001174909"/>
    </source>
</evidence>
<organism evidence="1 2">
    <name type="scientific">Geodia barretti</name>
    <name type="common">Barrett's horny sponge</name>
    <dbReference type="NCBI Taxonomy" id="519541"/>
    <lineage>
        <taxon>Eukaryota</taxon>
        <taxon>Metazoa</taxon>
        <taxon>Porifera</taxon>
        <taxon>Demospongiae</taxon>
        <taxon>Heteroscleromorpha</taxon>
        <taxon>Tetractinellida</taxon>
        <taxon>Astrophorina</taxon>
        <taxon>Geodiidae</taxon>
        <taxon>Geodia</taxon>
    </lineage>
</organism>
<comment type="caution">
    <text evidence="1">The sequence shown here is derived from an EMBL/GenBank/DDBJ whole genome shotgun (WGS) entry which is preliminary data.</text>
</comment>